<gene>
    <name evidence="1" type="ORF">Q361_11359</name>
</gene>
<dbReference type="AlphaFoldDB" id="A0A2S4N679"/>
<dbReference type="Proteomes" id="UP000237056">
    <property type="component" value="Unassembled WGS sequence"/>
</dbReference>
<dbReference type="InterPro" id="IPR045470">
    <property type="entry name" value="DUF6495"/>
</dbReference>
<organism evidence="1 2">
    <name type="scientific">Flavobacterium croceum DSM 17960</name>
    <dbReference type="NCBI Taxonomy" id="1121886"/>
    <lineage>
        <taxon>Bacteria</taxon>
        <taxon>Pseudomonadati</taxon>
        <taxon>Bacteroidota</taxon>
        <taxon>Flavobacteriia</taxon>
        <taxon>Flavobacteriales</taxon>
        <taxon>Flavobacteriaceae</taxon>
        <taxon>Flavobacterium</taxon>
    </lineage>
</organism>
<dbReference type="EMBL" id="PQNY01000013">
    <property type="protein sequence ID" value="POS01180.1"/>
    <property type="molecule type" value="Genomic_DNA"/>
</dbReference>
<evidence type="ECO:0000313" key="2">
    <source>
        <dbReference type="Proteomes" id="UP000237056"/>
    </source>
</evidence>
<protein>
    <recommendedName>
        <fullName evidence="3">Histidyl-tRNA synthetase</fullName>
    </recommendedName>
</protein>
<proteinExistence type="predicted"/>
<comment type="caution">
    <text evidence="1">The sequence shown here is derived from an EMBL/GenBank/DDBJ whole genome shotgun (WGS) entry which is preliminary data.</text>
</comment>
<evidence type="ECO:0000313" key="1">
    <source>
        <dbReference type="EMBL" id="POS01180.1"/>
    </source>
</evidence>
<dbReference type="Pfam" id="PF20105">
    <property type="entry name" value="DUF6495"/>
    <property type="match status" value="1"/>
</dbReference>
<dbReference type="RefSeq" id="WP_103726669.1">
    <property type="nucleotide sequence ID" value="NZ_PQNY01000013.1"/>
</dbReference>
<sequence length="155" mass="18220">MKYSRLTKEQFEALHQEFSNFLASQKIDKKEWDIIKEEKPNIAEQELDVFSDLIWEGVLQNTAFLEHFSKQHIFLIQCLENEMESIILKTNVDIDFTTQQGLLWLDSHLSSDDLEIIKGSKKYSKERSLEIFEFIKQGANISKGEIYNKLKSTLK</sequence>
<reference evidence="1 2" key="1">
    <citation type="submission" date="2018-01" db="EMBL/GenBank/DDBJ databases">
        <title>Genomic Encyclopedia of Type Strains, Phase I: the one thousand microbial genomes (KMG-I) project.</title>
        <authorList>
            <person name="Goeker M."/>
        </authorList>
    </citation>
    <scope>NUCLEOTIDE SEQUENCE [LARGE SCALE GENOMIC DNA]</scope>
    <source>
        <strain evidence="1 2">DSM 17960</strain>
    </source>
</reference>
<name>A0A2S4N679_9FLAO</name>
<evidence type="ECO:0008006" key="3">
    <source>
        <dbReference type="Google" id="ProtNLM"/>
    </source>
</evidence>
<dbReference type="OrthoDB" id="956723at2"/>
<accession>A0A2S4N679</accession>
<keyword evidence="2" id="KW-1185">Reference proteome</keyword>